<dbReference type="SUPFAM" id="SSF52540">
    <property type="entry name" value="P-loop containing nucleoside triphosphate hydrolases"/>
    <property type="match status" value="1"/>
</dbReference>
<dbReference type="GO" id="GO:0003724">
    <property type="term" value="F:RNA helicase activity"/>
    <property type="evidence" value="ECO:0007669"/>
    <property type="project" value="TreeGrafter"/>
</dbReference>
<comment type="subcellular location">
    <subcellularLocation>
        <location evidence="1">Plastid</location>
        <location evidence="1">Chloroplast</location>
    </subcellularLocation>
</comment>
<evidence type="ECO:0000256" key="5">
    <source>
        <dbReference type="ARBA" id="ARBA00022840"/>
    </source>
</evidence>
<feature type="domain" description="Helicase C-terminal" evidence="6">
    <location>
        <begin position="1"/>
        <end position="131"/>
    </location>
</feature>
<dbReference type="GO" id="GO:0005829">
    <property type="term" value="C:cytosol"/>
    <property type="evidence" value="ECO:0007669"/>
    <property type="project" value="TreeGrafter"/>
</dbReference>
<dbReference type="InterPro" id="IPR027417">
    <property type="entry name" value="P-loop_NTPase"/>
</dbReference>
<dbReference type="GO" id="GO:0016787">
    <property type="term" value="F:hydrolase activity"/>
    <property type="evidence" value="ECO:0007669"/>
    <property type="project" value="UniProtKB-KW"/>
</dbReference>
<proteinExistence type="predicted"/>
<dbReference type="PANTHER" id="PTHR47959:SF13">
    <property type="entry name" value="ATP-DEPENDENT RNA HELICASE RHLE"/>
    <property type="match status" value="1"/>
</dbReference>
<gene>
    <name evidence="7" type="ORF">HPHI1048_LOCUS5053</name>
</gene>
<keyword evidence="5" id="KW-0067">ATP-binding</keyword>
<keyword evidence="2" id="KW-0547">Nucleotide-binding</keyword>
<name>A0A7S0HCK1_9CRYP</name>
<dbReference type="PANTHER" id="PTHR47959">
    <property type="entry name" value="ATP-DEPENDENT RNA HELICASE RHLE-RELATED"/>
    <property type="match status" value="1"/>
</dbReference>
<evidence type="ECO:0000256" key="1">
    <source>
        <dbReference type="ARBA" id="ARBA00004229"/>
    </source>
</evidence>
<dbReference type="Pfam" id="PF00271">
    <property type="entry name" value="Helicase_C"/>
    <property type="match status" value="1"/>
</dbReference>
<protein>
    <recommendedName>
        <fullName evidence="6">Helicase C-terminal domain-containing protein</fullName>
    </recommendedName>
</protein>
<organism evidence="7">
    <name type="scientific">Hanusia phi</name>
    <dbReference type="NCBI Taxonomy" id="3032"/>
    <lineage>
        <taxon>Eukaryota</taxon>
        <taxon>Cryptophyceae</taxon>
        <taxon>Pyrenomonadales</taxon>
        <taxon>Geminigeraceae</taxon>
        <taxon>Hanusia</taxon>
    </lineage>
</organism>
<dbReference type="InterPro" id="IPR050079">
    <property type="entry name" value="DEAD_box_RNA_helicase"/>
</dbReference>
<evidence type="ECO:0000313" key="7">
    <source>
        <dbReference type="EMBL" id="CAD8474039.1"/>
    </source>
</evidence>
<keyword evidence="3" id="KW-0378">Hydrolase</keyword>
<dbReference type="CDD" id="cd18787">
    <property type="entry name" value="SF2_C_DEAD"/>
    <property type="match status" value="1"/>
</dbReference>
<dbReference type="GO" id="GO:0009507">
    <property type="term" value="C:chloroplast"/>
    <property type="evidence" value="ECO:0007669"/>
    <property type="project" value="UniProtKB-SubCell"/>
</dbReference>
<keyword evidence="4" id="KW-0347">Helicase</keyword>
<sequence>MQAFKDGDVRFLIATDVAARGIDISGLPYVVNMTLPDVAANYVHRIGRVGRADKMGLAISFVATEKERVWFCQKNVKGRGPGGRAPPCDDTRDYEVGGNCIWYDEQAILRDIEVLLGKSIERMPTDMKLNPDLMQIKFGESKDDGTTQRVSAHLDQLRPVIQKLSSVESSVQSSFLRLRARFNKGTGGK</sequence>
<dbReference type="InterPro" id="IPR001650">
    <property type="entry name" value="Helicase_C-like"/>
</dbReference>
<evidence type="ECO:0000259" key="6">
    <source>
        <dbReference type="PROSITE" id="PS51194"/>
    </source>
</evidence>
<dbReference type="GO" id="GO:0005524">
    <property type="term" value="F:ATP binding"/>
    <property type="evidence" value="ECO:0007669"/>
    <property type="project" value="UniProtKB-KW"/>
</dbReference>
<reference evidence="7" key="1">
    <citation type="submission" date="2021-01" db="EMBL/GenBank/DDBJ databases">
        <authorList>
            <person name="Corre E."/>
            <person name="Pelletier E."/>
            <person name="Niang G."/>
            <person name="Scheremetjew M."/>
            <person name="Finn R."/>
            <person name="Kale V."/>
            <person name="Holt S."/>
            <person name="Cochrane G."/>
            <person name="Meng A."/>
            <person name="Brown T."/>
            <person name="Cohen L."/>
        </authorList>
    </citation>
    <scope>NUCLEOTIDE SEQUENCE</scope>
    <source>
        <strain evidence="7">CCMP325</strain>
    </source>
</reference>
<accession>A0A7S0HCK1</accession>
<evidence type="ECO:0000256" key="4">
    <source>
        <dbReference type="ARBA" id="ARBA00022806"/>
    </source>
</evidence>
<evidence type="ECO:0000256" key="2">
    <source>
        <dbReference type="ARBA" id="ARBA00022741"/>
    </source>
</evidence>
<dbReference type="SMART" id="SM00490">
    <property type="entry name" value="HELICc"/>
    <property type="match status" value="1"/>
</dbReference>
<dbReference type="AlphaFoldDB" id="A0A7S0HCK1"/>
<dbReference type="EMBL" id="HBEO01007183">
    <property type="protein sequence ID" value="CAD8474039.1"/>
    <property type="molecule type" value="Transcribed_RNA"/>
</dbReference>
<dbReference type="Gene3D" id="3.40.50.300">
    <property type="entry name" value="P-loop containing nucleotide triphosphate hydrolases"/>
    <property type="match status" value="1"/>
</dbReference>
<dbReference type="PROSITE" id="PS51194">
    <property type="entry name" value="HELICASE_CTER"/>
    <property type="match status" value="1"/>
</dbReference>
<evidence type="ECO:0000256" key="3">
    <source>
        <dbReference type="ARBA" id="ARBA00022801"/>
    </source>
</evidence>